<evidence type="ECO:0000256" key="1">
    <source>
        <dbReference type="SAM" id="MobiDB-lite"/>
    </source>
</evidence>
<name>A0AAN8AIX0_ELEMC</name>
<feature type="compositionally biased region" description="Polar residues" evidence="1">
    <location>
        <begin position="9"/>
        <end position="21"/>
    </location>
</feature>
<sequence>MRSGHASPRGSSLSVHQWSSGNPLERVLGRCRAAVEKPEREIDSVRRFRLARSFYPKGGVCHANESQPVVR</sequence>
<accession>A0AAN8AIX0</accession>
<proteinExistence type="predicted"/>
<organism evidence="2 3">
    <name type="scientific">Eleginops maclovinus</name>
    <name type="common">Patagonian blennie</name>
    <name type="synonym">Eleginus maclovinus</name>
    <dbReference type="NCBI Taxonomy" id="56733"/>
    <lineage>
        <taxon>Eukaryota</taxon>
        <taxon>Metazoa</taxon>
        <taxon>Chordata</taxon>
        <taxon>Craniata</taxon>
        <taxon>Vertebrata</taxon>
        <taxon>Euteleostomi</taxon>
        <taxon>Actinopterygii</taxon>
        <taxon>Neopterygii</taxon>
        <taxon>Teleostei</taxon>
        <taxon>Neoteleostei</taxon>
        <taxon>Acanthomorphata</taxon>
        <taxon>Eupercaria</taxon>
        <taxon>Perciformes</taxon>
        <taxon>Notothenioidei</taxon>
        <taxon>Eleginopidae</taxon>
        <taxon>Eleginops</taxon>
    </lineage>
</organism>
<dbReference type="AlphaFoldDB" id="A0AAN8AIX0"/>
<evidence type="ECO:0000313" key="2">
    <source>
        <dbReference type="EMBL" id="KAK5857774.1"/>
    </source>
</evidence>
<protein>
    <submittedName>
        <fullName evidence="2">Uncharacterized protein</fullName>
    </submittedName>
</protein>
<reference evidence="2 3" key="1">
    <citation type="journal article" date="2023" name="Genes (Basel)">
        <title>Chromosome-Level Genome Assembly and Circadian Gene Repertoire of the Patagonia Blennie Eleginops maclovinus-The Closest Ancestral Proxy of Antarctic Cryonotothenioids.</title>
        <authorList>
            <person name="Cheng C.C."/>
            <person name="Rivera-Colon A.G."/>
            <person name="Minhas B.F."/>
            <person name="Wilson L."/>
            <person name="Rayamajhi N."/>
            <person name="Vargas-Chacoff L."/>
            <person name="Catchen J.M."/>
        </authorList>
    </citation>
    <scope>NUCLEOTIDE SEQUENCE [LARGE SCALE GENOMIC DNA]</scope>
    <source>
        <strain evidence="2">JMC-PN-2008</strain>
    </source>
</reference>
<keyword evidence="3" id="KW-1185">Reference proteome</keyword>
<gene>
    <name evidence="2" type="ORF">PBY51_010994</name>
</gene>
<reference evidence="2 3" key="2">
    <citation type="journal article" date="2023" name="Mol. Biol. Evol.">
        <title>Genomics of Secondarily Temperate Adaptation in the Only Non-Antarctic Icefish.</title>
        <authorList>
            <person name="Rivera-Colon A.G."/>
            <person name="Rayamajhi N."/>
            <person name="Minhas B.F."/>
            <person name="Madrigal G."/>
            <person name="Bilyk K.T."/>
            <person name="Yoon V."/>
            <person name="Hune M."/>
            <person name="Gregory S."/>
            <person name="Cheng C.H.C."/>
            <person name="Catchen J.M."/>
        </authorList>
    </citation>
    <scope>NUCLEOTIDE SEQUENCE [LARGE SCALE GENOMIC DNA]</scope>
    <source>
        <strain evidence="2">JMC-PN-2008</strain>
    </source>
</reference>
<feature type="region of interest" description="Disordered" evidence="1">
    <location>
        <begin position="1"/>
        <end position="21"/>
    </location>
</feature>
<comment type="caution">
    <text evidence="2">The sequence shown here is derived from an EMBL/GenBank/DDBJ whole genome shotgun (WGS) entry which is preliminary data.</text>
</comment>
<dbReference type="Proteomes" id="UP001346869">
    <property type="component" value="Unassembled WGS sequence"/>
</dbReference>
<evidence type="ECO:0000313" key="3">
    <source>
        <dbReference type="Proteomes" id="UP001346869"/>
    </source>
</evidence>
<dbReference type="EMBL" id="JAUZQC010000016">
    <property type="protein sequence ID" value="KAK5857774.1"/>
    <property type="molecule type" value="Genomic_DNA"/>
</dbReference>